<sequence length="91" mass="10294">MQWALAERLIESLPKVFEACDEFIRSSPKGSEACREFTRSLPKVLEACYEFTGSWPKGLNFLAVLGRRSEVVIKEVFKHHGPILGKVVEVT</sequence>
<protein>
    <submittedName>
        <fullName evidence="1">Uncharacterized protein</fullName>
    </submittedName>
</protein>
<gene>
    <name evidence="1" type="ORF">B296_00039414</name>
</gene>
<evidence type="ECO:0000313" key="1">
    <source>
        <dbReference type="EMBL" id="RRT33476.1"/>
    </source>
</evidence>
<name>A0A426X1X7_ENSVE</name>
<organism evidence="1 2">
    <name type="scientific">Ensete ventricosum</name>
    <name type="common">Abyssinian banana</name>
    <name type="synonym">Musa ensete</name>
    <dbReference type="NCBI Taxonomy" id="4639"/>
    <lineage>
        <taxon>Eukaryota</taxon>
        <taxon>Viridiplantae</taxon>
        <taxon>Streptophyta</taxon>
        <taxon>Embryophyta</taxon>
        <taxon>Tracheophyta</taxon>
        <taxon>Spermatophyta</taxon>
        <taxon>Magnoliopsida</taxon>
        <taxon>Liliopsida</taxon>
        <taxon>Zingiberales</taxon>
        <taxon>Musaceae</taxon>
        <taxon>Ensete</taxon>
    </lineage>
</organism>
<evidence type="ECO:0000313" key="2">
    <source>
        <dbReference type="Proteomes" id="UP000287651"/>
    </source>
</evidence>
<dbReference type="EMBL" id="AMZH03028924">
    <property type="protein sequence ID" value="RRT33476.1"/>
    <property type="molecule type" value="Genomic_DNA"/>
</dbReference>
<dbReference type="AlphaFoldDB" id="A0A426X1X7"/>
<proteinExistence type="predicted"/>
<accession>A0A426X1X7</accession>
<dbReference type="Proteomes" id="UP000287651">
    <property type="component" value="Unassembled WGS sequence"/>
</dbReference>
<reference evidence="1 2" key="1">
    <citation type="journal article" date="2014" name="Agronomy (Basel)">
        <title>A Draft Genome Sequence for Ensete ventricosum, the Drought-Tolerant Tree Against Hunger.</title>
        <authorList>
            <person name="Harrison J."/>
            <person name="Moore K.A."/>
            <person name="Paszkiewicz K."/>
            <person name="Jones T."/>
            <person name="Grant M."/>
            <person name="Ambacheew D."/>
            <person name="Muzemil S."/>
            <person name="Studholme D.J."/>
        </authorList>
    </citation>
    <scope>NUCLEOTIDE SEQUENCE [LARGE SCALE GENOMIC DNA]</scope>
</reference>
<comment type="caution">
    <text evidence="1">The sequence shown here is derived from an EMBL/GenBank/DDBJ whole genome shotgun (WGS) entry which is preliminary data.</text>
</comment>